<evidence type="ECO:0000313" key="3">
    <source>
        <dbReference type="Proteomes" id="UP000253529"/>
    </source>
</evidence>
<evidence type="ECO:0000313" key="2">
    <source>
        <dbReference type="EMBL" id="RBP11215.1"/>
    </source>
</evidence>
<name>A0A366FBX8_9HYPH</name>
<feature type="transmembrane region" description="Helical" evidence="1">
    <location>
        <begin position="174"/>
        <end position="192"/>
    </location>
</feature>
<keyword evidence="3" id="KW-1185">Reference proteome</keyword>
<feature type="transmembrane region" description="Helical" evidence="1">
    <location>
        <begin position="151"/>
        <end position="168"/>
    </location>
</feature>
<dbReference type="EMBL" id="QNRK01000017">
    <property type="protein sequence ID" value="RBP11215.1"/>
    <property type="molecule type" value="Genomic_DNA"/>
</dbReference>
<gene>
    <name evidence="2" type="ORF">DFR50_117101</name>
</gene>
<sequence>MRTRVSRGGEKALSMTSIEETTTTPQIPQRSWIWRGLIDNLPYVAIIVLGLVGISWTSFTGTPSPNYWLVVTPIFALICIVAGWIHTDRGGRLAMVVTQVLQWAAFLLAMYLLTVSAVTRSVDVNAIALMILTQLALGVFVSGLNLRAWRLCLTGAFLGVSVPTIAWLQDASLFLLGVAVVLIVLMLIYWWIGDRKRRAVA</sequence>
<reference evidence="2 3" key="1">
    <citation type="submission" date="2018-06" db="EMBL/GenBank/DDBJ databases">
        <title>Genomic Encyclopedia of Type Strains, Phase IV (KMG-IV): sequencing the most valuable type-strain genomes for metagenomic binning, comparative biology and taxonomic classification.</title>
        <authorList>
            <person name="Goeker M."/>
        </authorList>
    </citation>
    <scope>NUCLEOTIDE SEQUENCE [LARGE SCALE GENOMIC DNA]</scope>
    <source>
        <strain evidence="2 3">DSM 24875</strain>
    </source>
</reference>
<comment type="caution">
    <text evidence="2">The sequence shown here is derived from an EMBL/GenBank/DDBJ whole genome shotgun (WGS) entry which is preliminary data.</text>
</comment>
<accession>A0A366FBX8</accession>
<keyword evidence="1" id="KW-0812">Transmembrane</keyword>
<protein>
    <submittedName>
        <fullName evidence="2">Uncharacterized protein</fullName>
    </submittedName>
</protein>
<dbReference type="Proteomes" id="UP000253529">
    <property type="component" value="Unassembled WGS sequence"/>
</dbReference>
<feature type="transmembrane region" description="Helical" evidence="1">
    <location>
        <begin position="40"/>
        <end position="59"/>
    </location>
</feature>
<keyword evidence="1" id="KW-0472">Membrane</keyword>
<keyword evidence="1" id="KW-1133">Transmembrane helix</keyword>
<organism evidence="2 3">
    <name type="scientific">Roseiarcus fermentans</name>
    <dbReference type="NCBI Taxonomy" id="1473586"/>
    <lineage>
        <taxon>Bacteria</taxon>
        <taxon>Pseudomonadati</taxon>
        <taxon>Pseudomonadota</taxon>
        <taxon>Alphaproteobacteria</taxon>
        <taxon>Hyphomicrobiales</taxon>
        <taxon>Roseiarcaceae</taxon>
        <taxon>Roseiarcus</taxon>
    </lineage>
</organism>
<evidence type="ECO:0000256" key="1">
    <source>
        <dbReference type="SAM" id="Phobius"/>
    </source>
</evidence>
<feature type="transmembrane region" description="Helical" evidence="1">
    <location>
        <begin position="93"/>
        <end position="114"/>
    </location>
</feature>
<feature type="transmembrane region" description="Helical" evidence="1">
    <location>
        <begin position="126"/>
        <end position="144"/>
    </location>
</feature>
<dbReference type="AlphaFoldDB" id="A0A366FBX8"/>
<feature type="transmembrane region" description="Helical" evidence="1">
    <location>
        <begin position="65"/>
        <end position="86"/>
    </location>
</feature>
<proteinExistence type="predicted"/>